<comment type="caution">
    <text evidence="1">The sequence shown here is derived from an EMBL/GenBank/DDBJ whole genome shotgun (WGS) entry which is preliminary data.</text>
</comment>
<protein>
    <submittedName>
        <fullName evidence="1">Uncharacterized protein</fullName>
    </submittedName>
</protein>
<name>A0AAD7P2S4_9AGAR</name>
<dbReference type="EMBL" id="JARKIB010000001">
    <property type="protein sequence ID" value="KAJ7785803.1"/>
    <property type="molecule type" value="Genomic_DNA"/>
</dbReference>
<reference evidence="1" key="1">
    <citation type="submission" date="2023-03" db="EMBL/GenBank/DDBJ databases">
        <title>Massive genome expansion in bonnet fungi (Mycena s.s.) driven by repeated elements and novel gene families across ecological guilds.</title>
        <authorList>
            <consortium name="Lawrence Berkeley National Laboratory"/>
            <person name="Harder C.B."/>
            <person name="Miyauchi S."/>
            <person name="Viragh M."/>
            <person name="Kuo A."/>
            <person name="Thoen E."/>
            <person name="Andreopoulos B."/>
            <person name="Lu D."/>
            <person name="Skrede I."/>
            <person name="Drula E."/>
            <person name="Henrissat B."/>
            <person name="Morin E."/>
            <person name="Kohler A."/>
            <person name="Barry K."/>
            <person name="LaButti K."/>
            <person name="Morin E."/>
            <person name="Salamov A."/>
            <person name="Lipzen A."/>
            <person name="Mereny Z."/>
            <person name="Hegedus B."/>
            <person name="Baldrian P."/>
            <person name="Stursova M."/>
            <person name="Weitz H."/>
            <person name="Taylor A."/>
            <person name="Grigoriev I.V."/>
            <person name="Nagy L.G."/>
            <person name="Martin F."/>
            <person name="Kauserud H."/>
        </authorList>
    </citation>
    <scope>NUCLEOTIDE SEQUENCE</scope>
    <source>
        <strain evidence="1">CBHHK182m</strain>
    </source>
</reference>
<organism evidence="1 2">
    <name type="scientific">Mycena metata</name>
    <dbReference type="NCBI Taxonomy" id="1033252"/>
    <lineage>
        <taxon>Eukaryota</taxon>
        <taxon>Fungi</taxon>
        <taxon>Dikarya</taxon>
        <taxon>Basidiomycota</taxon>
        <taxon>Agaricomycotina</taxon>
        <taxon>Agaricomycetes</taxon>
        <taxon>Agaricomycetidae</taxon>
        <taxon>Agaricales</taxon>
        <taxon>Marasmiineae</taxon>
        <taxon>Mycenaceae</taxon>
        <taxon>Mycena</taxon>
    </lineage>
</organism>
<dbReference type="Proteomes" id="UP001215598">
    <property type="component" value="Unassembled WGS sequence"/>
</dbReference>
<evidence type="ECO:0000313" key="1">
    <source>
        <dbReference type="EMBL" id="KAJ7785803.1"/>
    </source>
</evidence>
<proteinExistence type="predicted"/>
<accession>A0AAD7P2S4</accession>
<gene>
    <name evidence="1" type="ORF">B0H16DRAFT_1875934</name>
</gene>
<evidence type="ECO:0000313" key="2">
    <source>
        <dbReference type="Proteomes" id="UP001215598"/>
    </source>
</evidence>
<sequence length="183" mass="21117">MLRSVYFKPRPSIEPYGTEWMSAAPDFRPHHPEFEQAAVLEGMEERQFMCSDELEVHLDIIPALAARYGAADETLEPILQFAERVRGFIVKRFRALPEEARAQVPLRVKMEDVADESLAYYVMEAPMLSMRSELIEISVWAAMYGDFLAYCGKSPAYLPFFEVMSCTDKRGIFVQNLDRRYSI</sequence>
<keyword evidence="2" id="KW-1185">Reference proteome</keyword>
<dbReference type="AlphaFoldDB" id="A0AAD7P2S4"/>